<dbReference type="NCBIfam" id="NF003716">
    <property type="entry name" value="PRK05326.1-3"/>
    <property type="match status" value="1"/>
</dbReference>
<feature type="transmembrane region" description="Helical" evidence="12">
    <location>
        <begin position="361"/>
        <end position="384"/>
    </location>
</feature>
<feature type="transmembrane region" description="Helical" evidence="12">
    <location>
        <begin position="57"/>
        <end position="76"/>
    </location>
</feature>
<evidence type="ECO:0000256" key="8">
    <source>
        <dbReference type="ARBA" id="ARBA00022958"/>
    </source>
</evidence>
<keyword evidence="3" id="KW-0050">Antiport</keyword>
<keyword evidence="10" id="KW-0406">Ion transport</keyword>
<dbReference type="RefSeq" id="WP_188862193.1">
    <property type="nucleotide sequence ID" value="NZ_BMLT01000011.1"/>
</dbReference>
<reference evidence="14 15" key="1">
    <citation type="journal article" date="2014" name="Int. J. Syst. Evol. Microbiol.">
        <title>Complete genome sequence of Corynebacterium casei LMG S-19264T (=DSM 44701T), isolated from a smear-ripened cheese.</title>
        <authorList>
            <consortium name="US DOE Joint Genome Institute (JGI-PGF)"/>
            <person name="Walter F."/>
            <person name="Albersmeier A."/>
            <person name="Kalinowski J."/>
            <person name="Ruckert C."/>
        </authorList>
    </citation>
    <scope>NUCLEOTIDE SEQUENCE [LARGE SCALE GENOMIC DNA]</scope>
    <source>
        <strain evidence="14 15">CGMCC 1.7286</strain>
    </source>
</reference>
<dbReference type="Gene3D" id="3.30.70.1450">
    <property type="entry name" value="Regulator of K+ conductance, C-terminal domain"/>
    <property type="match status" value="1"/>
</dbReference>
<evidence type="ECO:0000256" key="6">
    <source>
        <dbReference type="ARBA" id="ARBA00022538"/>
    </source>
</evidence>
<evidence type="ECO:0000313" key="15">
    <source>
        <dbReference type="Proteomes" id="UP000599578"/>
    </source>
</evidence>
<feature type="transmembrane region" description="Helical" evidence="12">
    <location>
        <begin position="189"/>
        <end position="211"/>
    </location>
</feature>
<dbReference type="InterPro" id="IPR006153">
    <property type="entry name" value="Cation/H_exchanger_TM"/>
</dbReference>
<accession>A0A917ZP62</accession>
<feature type="transmembrane region" description="Helical" evidence="12">
    <location>
        <begin position="88"/>
        <end position="110"/>
    </location>
</feature>
<dbReference type="PANTHER" id="PTHR32507:SF7">
    <property type="entry name" value="K(+)_H(+) ANTIPORTER NHAP2"/>
    <property type="match status" value="1"/>
</dbReference>
<dbReference type="GO" id="GO:0008324">
    <property type="term" value="F:monoatomic cation transmembrane transporter activity"/>
    <property type="evidence" value="ECO:0007669"/>
    <property type="project" value="InterPro"/>
</dbReference>
<organism evidence="14 15">
    <name type="scientific">Marinobacterium nitratireducens</name>
    <dbReference type="NCBI Taxonomy" id="518897"/>
    <lineage>
        <taxon>Bacteria</taxon>
        <taxon>Pseudomonadati</taxon>
        <taxon>Pseudomonadota</taxon>
        <taxon>Gammaproteobacteria</taxon>
        <taxon>Oceanospirillales</taxon>
        <taxon>Oceanospirillaceae</taxon>
        <taxon>Marinobacterium</taxon>
    </lineage>
</organism>
<evidence type="ECO:0000256" key="9">
    <source>
        <dbReference type="ARBA" id="ARBA00022989"/>
    </source>
</evidence>
<dbReference type="PANTHER" id="PTHR32507">
    <property type="entry name" value="NA(+)/H(+) ANTIPORTER 1"/>
    <property type="match status" value="1"/>
</dbReference>
<evidence type="ECO:0000256" key="3">
    <source>
        <dbReference type="ARBA" id="ARBA00022449"/>
    </source>
</evidence>
<dbReference type="NCBIfam" id="NF003714">
    <property type="entry name" value="PRK05326.1-1"/>
    <property type="match status" value="1"/>
</dbReference>
<keyword evidence="9 12" id="KW-1133">Transmembrane helix</keyword>
<dbReference type="Pfam" id="PF00999">
    <property type="entry name" value="Na_H_Exchanger"/>
    <property type="match status" value="1"/>
</dbReference>
<dbReference type="Gene3D" id="3.30.465.10">
    <property type="match status" value="1"/>
</dbReference>
<dbReference type="AlphaFoldDB" id="A0A917ZP62"/>
<dbReference type="InterPro" id="IPR005170">
    <property type="entry name" value="Transptr-assoc_dom"/>
</dbReference>
<evidence type="ECO:0000256" key="1">
    <source>
        <dbReference type="ARBA" id="ARBA00004651"/>
    </source>
</evidence>
<feature type="transmembrane region" description="Helical" evidence="12">
    <location>
        <begin position="271"/>
        <end position="288"/>
    </location>
</feature>
<dbReference type="SUPFAM" id="SSF116726">
    <property type="entry name" value="TrkA C-terminal domain-like"/>
    <property type="match status" value="1"/>
</dbReference>
<evidence type="ECO:0000256" key="11">
    <source>
        <dbReference type="ARBA" id="ARBA00023136"/>
    </source>
</evidence>
<dbReference type="InterPro" id="IPR016169">
    <property type="entry name" value="FAD-bd_PCMH_sub2"/>
</dbReference>
<evidence type="ECO:0000256" key="12">
    <source>
        <dbReference type="SAM" id="Phobius"/>
    </source>
</evidence>
<evidence type="ECO:0000256" key="2">
    <source>
        <dbReference type="ARBA" id="ARBA00022448"/>
    </source>
</evidence>
<keyword evidence="2" id="KW-0813">Transport</keyword>
<dbReference type="SUPFAM" id="SSF56176">
    <property type="entry name" value="FAD-binding/transporter-associated domain-like"/>
    <property type="match status" value="1"/>
</dbReference>
<evidence type="ECO:0000256" key="4">
    <source>
        <dbReference type="ARBA" id="ARBA00022475"/>
    </source>
</evidence>
<keyword evidence="7 12" id="KW-0812">Transmembrane</keyword>
<dbReference type="InterPro" id="IPR006037">
    <property type="entry name" value="RCK_C"/>
</dbReference>
<evidence type="ECO:0000259" key="13">
    <source>
        <dbReference type="PROSITE" id="PS51202"/>
    </source>
</evidence>
<evidence type="ECO:0000313" key="14">
    <source>
        <dbReference type="EMBL" id="GGO86629.1"/>
    </source>
</evidence>
<feature type="transmembrane region" description="Helical" evidence="12">
    <location>
        <begin position="332"/>
        <end position="355"/>
    </location>
</feature>
<feature type="transmembrane region" description="Helical" evidence="12">
    <location>
        <begin position="116"/>
        <end position="137"/>
    </location>
</feature>
<dbReference type="NCBIfam" id="NF003715">
    <property type="entry name" value="PRK05326.1-2"/>
    <property type="match status" value="1"/>
</dbReference>
<feature type="transmembrane region" description="Helical" evidence="12">
    <location>
        <begin position="294"/>
        <end position="311"/>
    </location>
</feature>
<dbReference type="Gene3D" id="1.20.1530.20">
    <property type="match status" value="1"/>
</dbReference>
<comment type="caution">
    <text evidence="14">The sequence shown here is derived from an EMBL/GenBank/DDBJ whole genome shotgun (WGS) entry which is preliminary data.</text>
</comment>
<keyword evidence="5" id="KW-0997">Cell inner membrane</keyword>
<dbReference type="Proteomes" id="UP000599578">
    <property type="component" value="Unassembled WGS sequence"/>
</dbReference>
<dbReference type="SMART" id="SM01091">
    <property type="entry name" value="CorC_HlyC"/>
    <property type="match status" value="1"/>
</dbReference>
<name>A0A917ZP62_9GAMM</name>
<evidence type="ECO:0000256" key="7">
    <source>
        <dbReference type="ARBA" id="ARBA00022692"/>
    </source>
</evidence>
<dbReference type="GO" id="GO:0006813">
    <property type="term" value="P:potassium ion transport"/>
    <property type="evidence" value="ECO:0007669"/>
    <property type="project" value="UniProtKB-KW"/>
</dbReference>
<keyword evidence="11 12" id="KW-0472">Membrane</keyword>
<keyword evidence="6" id="KW-0633">Potassium transport</keyword>
<dbReference type="PROSITE" id="PS51202">
    <property type="entry name" value="RCK_C"/>
    <property type="match status" value="1"/>
</dbReference>
<keyword evidence="15" id="KW-1185">Reference proteome</keyword>
<sequence>MTSLFLLVGALMLMLSILLSPLSNRVGMPVLLLFLGVGMLAGEDGIGHIQFDDFETAFLVGNLALAVILLDGGMRTRGETFRVGLRPALLLATIGVLVTALITGLAAMLIFDLPLIDALLAGTIVSSTDAAAVFALLQGRGLNLNARVGATLEIESGSNDPMAIFLTLVLIELITLGEAASLWSAPLMLIQQFGIGVLCGWLGGRLLVFLINRVDLVTALYPLLVTASGLVIFAGTNALGGSGFLAIYLAGVLLGNHRVRMMPAILQVHDGLAWLAQLCLFLILGLLVDPSELLVIAPAGLLLAAVLILLARPMATFGTLWPFRFNLRETSFIAWTGLRGAVPIVLALFPVMAGIEQAPLLFNIAFVIVLVSLVIQGTSLAPVARLLKLEVPGHEEAHRRIPIDVPAVGEHELLLFRLQGERWTRPAPLGGLRLPPDSGIAAVFRDGSYLPPLAETCLQDGDLIAVVGRPDQIDTLGHQFNAPHGPKHLAEMAFFGEFVLNGEALLSDVEQAYGIRIGEEDKQQTLSACIARHQHGHPVVGDSLMLGPVTLVVKEIEGDSVTRVGLKLH</sequence>
<keyword evidence="8" id="KW-0630">Potassium</keyword>
<evidence type="ECO:0000256" key="10">
    <source>
        <dbReference type="ARBA" id="ARBA00023065"/>
    </source>
</evidence>
<dbReference type="GO" id="GO:0005886">
    <property type="term" value="C:plasma membrane"/>
    <property type="evidence" value="ECO:0007669"/>
    <property type="project" value="UniProtKB-SubCell"/>
</dbReference>
<dbReference type="EMBL" id="BMLT01000011">
    <property type="protein sequence ID" value="GGO86629.1"/>
    <property type="molecule type" value="Genomic_DNA"/>
</dbReference>
<dbReference type="GO" id="GO:0050660">
    <property type="term" value="F:flavin adenine dinucleotide binding"/>
    <property type="evidence" value="ECO:0007669"/>
    <property type="project" value="InterPro"/>
</dbReference>
<keyword evidence="4" id="KW-1003">Cell membrane</keyword>
<feature type="domain" description="RCK C-terminal" evidence="13">
    <location>
        <begin position="401"/>
        <end position="482"/>
    </location>
</feature>
<dbReference type="InterPro" id="IPR038770">
    <property type="entry name" value="Na+/solute_symporter_sf"/>
</dbReference>
<gene>
    <name evidence="14" type="primary">nhaP2</name>
    <name evidence="14" type="ORF">GCM10011348_37890</name>
</gene>
<proteinExistence type="predicted"/>
<dbReference type="Pfam" id="PF03471">
    <property type="entry name" value="CorC_HlyC"/>
    <property type="match status" value="1"/>
</dbReference>
<evidence type="ECO:0000256" key="5">
    <source>
        <dbReference type="ARBA" id="ARBA00022519"/>
    </source>
</evidence>
<protein>
    <submittedName>
        <fullName evidence="14">K(+)/H(+) antiporter NhaP2</fullName>
    </submittedName>
</protein>
<dbReference type="GO" id="GO:0015297">
    <property type="term" value="F:antiporter activity"/>
    <property type="evidence" value="ECO:0007669"/>
    <property type="project" value="UniProtKB-KW"/>
</dbReference>
<comment type="subcellular location">
    <subcellularLocation>
        <location evidence="1">Cell membrane</location>
        <topology evidence="1">Multi-pass membrane protein</topology>
    </subcellularLocation>
</comment>
<dbReference type="InterPro" id="IPR036721">
    <property type="entry name" value="RCK_C_sf"/>
</dbReference>
<dbReference type="GO" id="GO:1902600">
    <property type="term" value="P:proton transmembrane transport"/>
    <property type="evidence" value="ECO:0007669"/>
    <property type="project" value="InterPro"/>
</dbReference>
<dbReference type="InterPro" id="IPR036318">
    <property type="entry name" value="FAD-bd_PCMH-like_sf"/>
</dbReference>
<feature type="transmembrane region" description="Helical" evidence="12">
    <location>
        <begin position="163"/>
        <end position="183"/>
    </location>
</feature>